<dbReference type="GO" id="GO:0004185">
    <property type="term" value="F:serine-type carboxypeptidase activity"/>
    <property type="evidence" value="ECO:0007669"/>
    <property type="project" value="InterPro"/>
</dbReference>
<dbReference type="SUPFAM" id="SSF53474">
    <property type="entry name" value="alpha/beta-Hydrolases"/>
    <property type="match status" value="1"/>
</dbReference>
<name>A0AA39AD25_VITRO</name>
<comment type="caution">
    <text evidence="2">The sequence shown here is derived from an EMBL/GenBank/DDBJ whole genome shotgun (WGS) entry which is preliminary data.</text>
</comment>
<keyword evidence="3" id="KW-1185">Reference proteome</keyword>
<dbReference type="EMBL" id="JARBHA010000003">
    <property type="protein sequence ID" value="KAJ9705286.1"/>
    <property type="molecule type" value="Genomic_DNA"/>
</dbReference>
<dbReference type="PANTHER" id="PTHR11802:SF224">
    <property type="entry name" value="SERINE CARBOXYPEPTIDASE-LIKE 7 ISOFORM X1"/>
    <property type="match status" value="1"/>
</dbReference>
<dbReference type="GO" id="GO:0016747">
    <property type="term" value="F:acyltransferase activity, transferring groups other than amino-acyl groups"/>
    <property type="evidence" value="ECO:0007669"/>
    <property type="project" value="TreeGrafter"/>
</dbReference>
<dbReference type="GO" id="GO:0019748">
    <property type="term" value="P:secondary metabolic process"/>
    <property type="evidence" value="ECO:0007669"/>
    <property type="project" value="TreeGrafter"/>
</dbReference>
<evidence type="ECO:0000313" key="2">
    <source>
        <dbReference type="EMBL" id="KAJ9705286.1"/>
    </source>
</evidence>
<evidence type="ECO:0000256" key="1">
    <source>
        <dbReference type="ARBA" id="ARBA00009431"/>
    </source>
</evidence>
<organism evidence="2 3">
    <name type="scientific">Vitis rotundifolia</name>
    <name type="common">Muscadine grape</name>
    <dbReference type="NCBI Taxonomy" id="103349"/>
    <lineage>
        <taxon>Eukaryota</taxon>
        <taxon>Viridiplantae</taxon>
        <taxon>Streptophyta</taxon>
        <taxon>Embryophyta</taxon>
        <taxon>Tracheophyta</taxon>
        <taxon>Spermatophyta</taxon>
        <taxon>Magnoliopsida</taxon>
        <taxon>eudicotyledons</taxon>
        <taxon>Gunneridae</taxon>
        <taxon>Pentapetalae</taxon>
        <taxon>rosids</taxon>
        <taxon>Vitales</taxon>
        <taxon>Vitaceae</taxon>
        <taxon>Viteae</taxon>
        <taxon>Vitis</taxon>
    </lineage>
</organism>
<sequence>MIFLDAPVGTGFSYARTVEAYNISDTLLVAQIYTFLRKWLLNHPQFHPNQLYISGDSYSGIIVPLLFRKYLMVSNEAGMEPKMNLKGYTLGNPLTDKLNDINSRVPFAHRVSLLSDELYECIEKIYLPDVLEPKCATLCPRPNASILWDTSSQEENFFYLPYPPPQQDEPWCRDYHYLLSYIWANDRNVQNALHIREMQFESYTYDVFNSIDYHQNLSKKGLRALIYCGDHDMVVPYIGTQEWIASLDLNISDAWKPWFVDGQVAGFRIEYSHNKYQMTYATVKGGGHTAPEYKPKECFAMVYRWFAYYFLYLKSLFNNSPNLYGFCRVKSHYFQ</sequence>
<dbReference type="Pfam" id="PF00450">
    <property type="entry name" value="Peptidase_S10"/>
    <property type="match status" value="1"/>
</dbReference>
<accession>A0AA39AD25</accession>
<dbReference type="PRINTS" id="PR00724">
    <property type="entry name" value="CRBOXYPTASEC"/>
</dbReference>
<dbReference type="AlphaFoldDB" id="A0AA39AD25"/>
<evidence type="ECO:0000313" key="3">
    <source>
        <dbReference type="Proteomes" id="UP001168098"/>
    </source>
</evidence>
<dbReference type="GO" id="GO:0006508">
    <property type="term" value="P:proteolysis"/>
    <property type="evidence" value="ECO:0007669"/>
    <property type="project" value="InterPro"/>
</dbReference>
<protein>
    <recommendedName>
        <fullName evidence="4">Serine carboxypeptidase-like 18</fullName>
    </recommendedName>
</protein>
<comment type="similarity">
    <text evidence="1">Belongs to the peptidase S10 family.</text>
</comment>
<reference evidence="2 3" key="1">
    <citation type="journal article" date="2023" name="BMC Biotechnol.">
        <title>Vitis rotundifolia cv Carlos genome sequencing.</title>
        <authorList>
            <person name="Huff M."/>
            <person name="Hulse-Kemp A."/>
            <person name="Scheffler B."/>
            <person name="Youngblood R."/>
            <person name="Simpson S."/>
            <person name="Babiker E."/>
            <person name="Staton M."/>
        </authorList>
    </citation>
    <scope>NUCLEOTIDE SEQUENCE [LARGE SCALE GENOMIC DNA]</scope>
    <source>
        <tissue evidence="2">Leaf</tissue>
    </source>
</reference>
<dbReference type="InterPro" id="IPR029058">
    <property type="entry name" value="AB_hydrolase_fold"/>
</dbReference>
<evidence type="ECO:0008006" key="4">
    <source>
        <dbReference type="Google" id="ProtNLM"/>
    </source>
</evidence>
<dbReference type="InterPro" id="IPR001563">
    <property type="entry name" value="Peptidase_S10"/>
</dbReference>
<proteinExistence type="inferred from homology"/>
<dbReference type="Gene3D" id="3.40.50.1820">
    <property type="entry name" value="alpha/beta hydrolase"/>
    <property type="match status" value="1"/>
</dbReference>
<dbReference type="PANTHER" id="PTHR11802">
    <property type="entry name" value="SERINE PROTEASE FAMILY S10 SERINE CARBOXYPEPTIDASE"/>
    <property type="match status" value="1"/>
</dbReference>
<dbReference type="Proteomes" id="UP001168098">
    <property type="component" value="Unassembled WGS sequence"/>
</dbReference>
<gene>
    <name evidence="2" type="ORF">PVL29_003372</name>
</gene>